<feature type="compositionally biased region" description="Low complexity" evidence="1">
    <location>
        <begin position="503"/>
        <end position="515"/>
    </location>
</feature>
<evidence type="ECO:0000256" key="1">
    <source>
        <dbReference type="SAM" id="MobiDB-lite"/>
    </source>
</evidence>
<feature type="region of interest" description="Disordered" evidence="1">
    <location>
        <begin position="602"/>
        <end position="625"/>
    </location>
</feature>
<feature type="compositionally biased region" description="Basic and acidic residues" evidence="1">
    <location>
        <begin position="351"/>
        <end position="366"/>
    </location>
</feature>
<keyword evidence="3" id="KW-1185">Reference proteome</keyword>
<feature type="compositionally biased region" description="Basic and acidic residues" evidence="1">
    <location>
        <begin position="125"/>
        <end position="134"/>
    </location>
</feature>
<dbReference type="InParanoid" id="A0A151GF79"/>
<dbReference type="AlphaFoldDB" id="A0A151GF79"/>
<proteinExistence type="predicted"/>
<feature type="compositionally biased region" description="Low complexity" evidence="1">
    <location>
        <begin position="331"/>
        <end position="343"/>
    </location>
</feature>
<feature type="compositionally biased region" description="Basic and acidic residues" evidence="1">
    <location>
        <begin position="479"/>
        <end position="491"/>
    </location>
</feature>
<reference evidence="2 3" key="1">
    <citation type="journal article" date="2016" name="Sci. Rep.">
        <title>Insights into Adaptations to a Near-Obligate Nematode Endoparasitic Lifestyle from the Finished Genome of Drechmeria coniospora.</title>
        <authorList>
            <person name="Zhang L."/>
            <person name="Zhou Z."/>
            <person name="Guo Q."/>
            <person name="Fokkens L."/>
            <person name="Miskei M."/>
            <person name="Pocsi I."/>
            <person name="Zhang W."/>
            <person name="Chen M."/>
            <person name="Wang L."/>
            <person name="Sun Y."/>
            <person name="Donzelli B.G."/>
            <person name="Gibson D.M."/>
            <person name="Nelson D.R."/>
            <person name="Luo J.G."/>
            <person name="Rep M."/>
            <person name="Liu H."/>
            <person name="Yang S."/>
            <person name="Wang J."/>
            <person name="Krasnoff S.B."/>
            <person name="Xu Y."/>
            <person name="Molnar I."/>
            <person name="Lin M."/>
        </authorList>
    </citation>
    <scope>NUCLEOTIDE SEQUENCE [LARGE SCALE GENOMIC DNA]</scope>
    <source>
        <strain evidence="2 3">ARSEF 6962</strain>
    </source>
</reference>
<dbReference type="EMBL" id="LAYC01000003">
    <property type="protein sequence ID" value="KYK55757.1"/>
    <property type="molecule type" value="Genomic_DNA"/>
</dbReference>
<protein>
    <submittedName>
        <fullName evidence="2">Uncharacterized protein</fullName>
    </submittedName>
</protein>
<evidence type="ECO:0000313" key="2">
    <source>
        <dbReference type="EMBL" id="KYK55757.1"/>
    </source>
</evidence>
<evidence type="ECO:0000313" key="3">
    <source>
        <dbReference type="Proteomes" id="UP000076580"/>
    </source>
</evidence>
<feature type="compositionally biased region" description="Polar residues" evidence="1">
    <location>
        <begin position="521"/>
        <end position="566"/>
    </location>
</feature>
<feature type="compositionally biased region" description="Basic and acidic residues" evidence="1">
    <location>
        <begin position="98"/>
        <end position="110"/>
    </location>
</feature>
<sequence>MDAAAKTVESLSQHVLPEKPHHLSYNPHWRFRPRHQDAAHEAIKSSRFEEWHNTRLQYMTLVSQADRGTLLTRSYYDMREEPPKPVPREVAALARSGVEKKKLSLSDYKNKKTALPSSSSPPDHSAARKSETERTASTPAAATPDRANMATAANAEQKSSRGLGAPSLEAKARDLRDAHGAHAPADGKQRPPREVAVDQRLPPKPPALPPKSSSPVAKKRLADNEEEVRPQKRSKPDERRPMDERLQHHDDTQRRKDRLQPNARDASQQKDDKSPASNSLTSGKATLKGTVNSSRNLSPAARQRDESVNGAHANPGAGSRDTPTKPDAVKSSVPPLLSPLHLSFDSQYRNRAGEETRKERRKKYDFVDGSSAVSKTKKPDGASGSKNARSSMILPPLLSPTLPPVVEAELRKRKKGSSDSTDDRAKNHMGAYEAERRPTADKGDDESSKLGHRRRLIVTLSIPKPLRHSLRKILAVPTSRKDGQKRQRETSDETLPPARKRTVAAAESVPESVAAKRPRTSDSSRLTAAPSTPSRKSTNMSRVGSENSLAQTPSDAINATPKTSASADRKSNGPESSGWKQHPRDIATLQEKADRLQRKAKDLKHNADLVMRSHRESTTSAKGKAADSSKAKLGYVLSLEGILAFSMAFQATNLKCRLQSKKPDHTGWSSMLPLLEFLQNEMRRDELMSTQPPFMLLLLIHAVCLDELLKCYANMDNASKHTNIDDLLVRERKRARLWPMIRELNANTENPELRVELSPWYTIDEVTKVAFNILKKWCAEENVEWTQEPVIKQSWPIQPGSI</sequence>
<dbReference type="GeneID" id="63720364"/>
<feature type="compositionally biased region" description="Polar residues" evidence="1">
    <location>
        <begin position="275"/>
        <end position="297"/>
    </location>
</feature>
<dbReference type="RefSeq" id="XP_040655109.1">
    <property type="nucleotide sequence ID" value="XM_040805005.1"/>
</dbReference>
<feature type="compositionally biased region" description="Basic and acidic residues" evidence="1">
    <location>
        <begin position="170"/>
        <end position="197"/>
    </location>
</feature>
<feature type="compositionally biased region" description="Basic and acidic residues" evidence="1">
    <location>
        <begin position="602"/>
        <end position="617"/>
    </location>
</feature>
<feature type="compositionally biased region" description="Basic and acidic residues" evidence="1">
    <location>
        <begin position="433"/>
        <end position="449"/>
    </location>
</feature>
<feature type="region of interest" description="Disordered" evidence="1">
    <location>
        <begin position="98"/>
        <end position="585"/>
    </location>
</feature>
<dbReference type="STRING" id="98403.A0A151GF79"/>
<dbReference type="Proteomes" id="UP000076580">
    <property type="component" value="Chromosome 03"/>
</dbReference>
<organism evidence="2 3">
    <name type="scientific">Drechmeria coniospora</name>
    <name type="common">Nematophagous fungus</name>
    <name type="synonym">Meria coniospora</name>
    <dbReference type="NCBI Taxonomy" id="98403"/>
    <lineage>
        <taxon>Eukaryota</taxon>
        <taxon>Fungi</taxon>
        <taxon>Dikarya</taxon>
        <taxon>Ascomycota</taxon>
        <taxon>Pezizomycotina</taxon>
        <taxon>Sordariomycetes</taxon>
        <taxon>Hypocreomycetidae</taxon>
        <taxon>Hypocreales</taxon>
        <taxon>Ophiocordycipitaceae</taxon>
        <taxon>Drechmeria</taxon>
    </lineage>
</organism>
<accession>A0A151GF79</accession>
<name>A0A151GF79_DRECN</name>
<comment type="caution">
    <text evidence="2">The sequence shown here is derived from an EMBL/GenBank/DDBJ whole genome shotgun (WGS) entry which is preliminary data.</text>
</comment>
<feature type="compositionally biased region" description="Basic and acidic residues" evidence="1">
    <location>
        <begin position="220"/>
        <end position="254"/>
    </location>
</feature>
<gene>
    <name evidence="2" type="ORF">DCS_07721</name>
</gene>